<organism evidence="1 2">
    <name type="scientific">Rossellomorea marisflavi</name>
    <dbReference type="NCBI Taxonomy" id="189381"/>
    <lineage>
        <taxon>Bacteria</taxon>
        <taxon>Bacillati</taxon>
        <taxon>Bacillota</taxon>
        <taxon>Bacilli</taxon>
        <taxon>Bacillales</taxon>
        <taxon>Bacillaceae</taxon>
        <taxon>Rossellomorea</taxon>
    </lineage>
</organism>
<reference evidence="2" key="1">
    <citation type="submission" date="2016-01" db="EMBL/GenBank/DDBJ databases">
        <title>Whole genome sequencing of Bhargavaea cecembensis T14.</title>
        <authorList>
            <person name="Hong K.W."/>
        </authorList>
    </citation>
    <scope>NUCLEOTIDE SEQUENCE [LARGE SCALE GENOMIC DNA]</scope>
    <source>
        <strain evidence="2">M19</strain>
    </source>
</reference>
<gene>
    <name evidence="1" type="ORF">AV649_04305</name>
</gene>
<evidence type="ECO:0000313" key="2">
    <source>
        <dbReference type="Proteomes" id="UP000076510"/>
    </source>
</evidence>
<name>A0A0J5TBV2_9BACI</name>
<dbReference type="Pfam" id="PF10112">
    <property type="entry name" value="Halogen_Hydrol"/>
    <property type="match status" value="1"/>
</dbReference>
<dbReference type="RefSeq" id="WP_048003782.1">
    <property type="nucleotide sequence ID" value="NZ_CP047095.1"/>
</dbReference>
<dbReference type="PATRIC" id="fig|189381.10.peg.3732"/>
<comment type="caution">
    <text evidence="1">The sequence shown here is derived from an EMBL/GenBank/DDBJ whole genome shotgun (WGS) entry which is preliminary data.</text>
</comment>
<protein>
    <submittedName>
        <fullName evidence="1">Uncharacterized protein</fullName>
    </submittedName>
</protein>
<proteinExistence type="predicted"/>
<dbReference type="OrthoDB" id="2081028at2"/>
<dbReference type="EMBL" id="LQQY01000034">
    <property type="protein sequence ID" value="KZE45421.1"/>
    <property type="molecule type" value="Genomic_DNA"/>
</dbReference>
<evidence type="ECO:0000313" key="1">
    <source>
        <dbReference type="EMBL" id="KZE45421.1"/>
    </source>
</evidence>
<dbReference type="InterPro" id="IPR018770">
    <property type="entry name" value="ChloroindolylP_hydrolase"/>
</dbReference>
<accession>A0A0J5TBV2</accession>
<dbReference type="Proteomes" id="UP000076510">
    <property type="component" value="Unassembled WGS sequence"/>
</dbReference>
<sequence>MNTFLQVLTRTGIGWSAGAAGFFTYLLAFDLGFFISVAAAVGTSFLAFYSTKQIQKHLWLKKNGITRREYIFITRNLKEAKLKINRLQRQQLKVRSLGAFRQILELSRLSKRIYQLAKREPRRFFKAESFFYYHLDSVVEITEKYTFLASQPGKDKEAFKSLQQTKTTLDELSLSLEQDLRKVLADDMDTLHFELDFAKKRLEEQKTIK</sequence>
<dbReference type="AlphaFoldDB" id="A0A0J5TBV2"/>